<gene>
    <name evidence="10" type="ORF">AMON00008_LOCUS23252</name>
</gene>
<keyword evidence="7" id="KW-0479">Metal-binding</keyword>
<protein>
    <recommendedName>
        <fullName evidence="11">Alkaline ceramidase</fullName>
    </recommendedName>
</protein>
<feature type="transmembrane region" description="Helical" evidence="9">
    <location>
        <begin position="109"/>
        <end position="131"/>
    </location>
</feature>
<feature type="binding site" evidence="8">
    <location>
        <position position="206"/>
    </location>
    <ligand>
        <name>Zn(2+)</name>
        <dbReference type="ChEBI" id="CHEBI:29105"/>
        <note>catalytic</note>
    </ligand>
</feature>
<keyword evidence="8" id="KW-0862">Zinc</keyword>
<dbReference type="GO" id="GO:0046513">
    <property type="term" value="P:ceramide biosynthetic process"/>
    <property type="evidence" value="ECO:0007669"/>
    <property type="project" value="TreeGrafter"/>
</dbReference>
<feature type="binding site" evidence="7">
    <location>
        <position position="18"/>
    </location>
    <ligand>
        <name>Ca(2+)</name>
        <dbReference type="ChEBI" id="CHEBI:29108"/>
    </ligand>
</feature>
<dbReference type="PANTHER" id="PTHR46187:SF3">
    <property type="entry name" value="ALKALINE CERAMIDASE 3"/>
    <property type="match status" value="1"/>
</dbReference>
<dbReference type="Pfam" id="PF05875">
    <property type="entry name" value="Ceramidase"/>
    <property type="match status" value="1"/>
</dbReference>
<sequence length="258" mass="28402">MKGYWEPHTSSIDFCEENYRFTPYVAELLNSITSLPIAAVGIWAWVLTPPVFRSRLRFVLCWMAFVSIGLGSAAFHATLRRPTQALDEVPMVLANLVFVFCLNTPKREWTVRLALLLGLAGALLVVVYVVYEFYAVFFIMYGAVVVYLFIHSAVAAFSGTDGPNTSVMRWLWKAGSGTYALGFCLWVTDNLACSQLGVGHLHIAWHGFACAGTMFFVLLLVAITADKDGVVVARRLHCGVMPHLVVAICSPAEAKKAS</sequence>
<dbReference type="EMBL" id="HBNR01033888">
    <property type="protein sequence ID" value="CAE4589040.1"/>
    <property type="molecule type" value="Transcribed_RNA"/>
</dbReference>
<feature type="transmembrane region" description="Helical" evidence="9">
    <location>
        <begin position="170"/>
        <end position="188"/>
    </location>
</feature>
<evidence type="ECO:0000256" key="5">
    <source>
        <dbReference type="ARBA" id="ARBA00022989"/>
    </source>
</evidence>
<evidence type="ECO:0000256" key="6">
    <source>
        <dbReference type="ARBA" id="ARBA00023136"/>
    </source>
</evidence>
<feature type="binding site" evidence="8">
    <location>
        <position position="76"/>
    </location>
    <ligand>
        <name>Zn(2+)</name>
        <dbReference type="ChEBI" id="CHEBI:29105"/>
        <note>catalytic</note>
    </ligand>
</feature>
<feature type="transmembrane region" description="Helical" evidence="9">
    <location>
        <begin position="59"/>
        <end position="79"/>
    </location>
</feature>
<comment type="cofactor">
    <cofactor evidence="8">
        <name>Zn(2+)</name>
        <dbReference type="ChEBI" id="CHEBI:29105"/>
    </cofactor>
</comment>
<evidence type="ECO:0000256" key="4">
    <source>
        <dbReference type="ARBA" id="ARBA00022801"/>
    </source>
</evidence>
<dbReference type="GO" id="GO:0016811">
    <property type="term" value="F:hydrolase activity, acting on carbon-nitrogen (but not peptide) bonds, in linear amides"/>
    <property type="evidence" value="ECO:0007669"/>
    <property type="project" value="InterPro"/>
</dbReference>
<proteinExistence type="inferred from homology"/>
<keyword evidence="5 9" id="KW-1133">Transmembrane helix</keyword>
<dbReference type="GO" id="GO:0046514">
    <property type="term" value="P:ceramide catabolic process"/>
    <property type="evidence" value="ECO:0007669"/>
    <property type="project" value="TreeGrafter"/>
</dbReference>
<feature type="binding site" evidence="7">
    <location>
        <position position="13"/>
    </location>
    <ligand>
        <name>Ca(2+)</name>
        <dbReference type="ChEBI" id="CHEBI:29108"/>
    </ligand>
</feature>
<reference evidence="10" key="1">
    <citation type="submission" date="2021-01" db="EMBL/GenBank/DDBJ databases">
        <authorList>
            <person name="Corre E."/>
            <person name="Pelletier E."/>
            <person name="Niang G."/>
            <person name="Scheremetjew M."/>
            <person name="Finn R."/>
            <person name="Kale V."/>
            <person name="Holt S."/>
            <person name="Cochrane G."/>
            <person name="Meng A."/>
            <person name="Brown T."/>
            <person name="Cohen L."/>
        </authorList>
    </citation>
    <scope>NUCLEOTIDE SEQUENCE</scope>
    <source>
        <strain evidence="10">CCMP3105</strain>
    </source>
</reference>
<feature type="transmembrane region" description="Helical" evidence="9">
    <location>
        <begin position="28"/>
        <end position="47"/>
    </location>
</feature>
<keyword evidence="7" id="KW-0106">Calcium</keyword>
<evidence type="ECO:0000256" key="3">
    <source>
        <dbReference type="ARBA" id="ARBA00022692"/>
    </source>
</evidence>
<evidence type="ECO:0000256" key="8">
    <source>
        <dbReference type="PIRSR" id="PIRSR608901-2"/>
    </source>
</evidence>
<feature type="binding site" evidence="7">
    <location>
        <position position="27"/>
    </location>
    <ligand>
        <name>Ca(2+)</name>
        <dbReference type="ChEBI" id="CHEBI:29108"/>
    </ligand>
</feature>
<evidence type="ECO:0000256" key="1">
    <source>
        <dbReference type="ARBA" id="ARBA00004141"/>
    </source>
</evidence>
<feature type="binding site" evidence="7">
    <location>
        <position position="16"/>
    </location>
    <ligand>
        <name>Ca(2+)</name>
        <dbReference type="ChEBI" id="CHEBI:29108"/>
    </ligand>
</feature>
<feature type="transmembrane region" description="Helical" evidence="9">
    <location>
        <begin position="203"/>
        <end position="225"/>
    </location>
</feature>
<comment type="similarity">
    <text evidence="2">Belongs to the alkaline ceramidase family.</text>
</comment>
<feature type="transmembrane region" description="Helical" evidence="9">
    <location>
        <begin position="137"/>
        <end position="158"/>
    </location>
</feature>
<evidence type="ECO:0000256" key="9">
    <source>
        <dbReference type="SAM" id="Phobius"/>
    </source>
</evidence>
<evidence type="ECO:0008006" key="11">
    <source>
        <dbReference type="Google" id="ProtNLM"/>
    </source>
</evidence>
<name>A0A7S4QPB5_9DINO</name>
<dbReference type="InterPro" id="IPR008901">
    <property type="entry name" value="ACER"/>
</dbReference>
<dbReference type="PANTHER" id="PTHR46187">
    <property type="entry name" value="ALKALINE CERAMIDASE 3"/>
    <property type="match status" value="1"/>
</dbReference>
<dbReference type="GO" id="GO:0046872">
    <property type="term" value="F:metal ion binding"/>
    <property type="evidence" value="ECO:0007669"/>
    <property type="project" value="UniProtKB-KW"/>
</dbReference>
<feature type="transmembrane region" description="Helical" evidence="9">
    <location>
        <begin position="85"/>
        <end position="102"/>
    </location>
</feature>
<keyword evidence="6 9" id="KW-0472">Membrane</keyword>
<accession>A0A7S4QPB5</accession>
<evidence type="ECO:0000256" key="2">
    <source>
        <dbReference type="ARBA" id="ARBA00009780"/>
    </source>
</evidence>
<dbReference type="GO" id="GO:0005789">
    <property type="term" value="C:endoplasmic reticulum membrane"/>
    <property type="evidence" value="ECO:0007669"/>
    <property type="project" value="TreeGrafter"/>
</dbReference>
<dbReference type="AlphaFoldDB" id="A0A7S4QPB5"/>
<keyword evidence="4" id="KW-0378">Hydrolase</keyword>
<evidence type="ECO:0000256" key="7">
    <source>
        <dbReference type="PIRSR" id="PIRSR608901-1"/>
    </source>
</evidence>
<evidence type="ECO:0000313" key="10">
    <source>
        <dbReference type="EMBL" id="CAE4589040.1"/>
    </source>
</evidence>
<organism evidence="10">
    <name type="scientific">Alexandrium monilatum</name>
    <dbReference type="NCBI Taxonomy" id="311494"/>
    <lineage>
        <taxon>Eukaryota</taxon>
        <taxon>Sar</taxon>
        <taxon>Alveolata</taxon>
        <taxon>Dinophyceae</taxon>
        <taxon>Gonyaulacales</taxon>
        <taxon>Pyrocystaceae</taxon>
        <taxon>Alexandrium</taxon>
    </lineage>
</organism>
<keyword evidence="3 9" id="KW-0812">Transmembrane</keyword>
<feature type="binding site" evidence="8">
    <location>
        <position position="202"/>
    </location>
    <ligand>
        <name>Zn(2+)</name>
        <dbReference type="ChEBI" id="CHEBI:29105"/>
        <note>catalytic</note>
    </ligand>
</feature>
<comment type="subcellular location">
    <subcellularLocation>
        <location evidence="1">Membrane</location>
        <topology evidence="1">Multi-pass membrane protein</topology>
    </subcellularLocation>
</comment>